<evidence type="ECO:0000256" key="1">
    <source>
        <dbReference type="ARBA" id="ARBA00023015"/>
    </source>
</evidence>
<keyword evidence="1" id="KW-0805">Transcription regulation</keyword>
<dbReference type="Gene3D" id="2.60.120.10">
    <property type="entry name" value="Jelly Rolls"/>
    <property type="match status" value="1"/>
</dbReference>
<dbReference type="SUPFAM" id="SSF51182">
    <property type="entry name" value="RmlC-like cupins"/>
    <property type="match status" value="1"/>
</dbReference>
<dbReference type="GO" id="GO:0043565">
    <property type="term" value="F:sequence-specific DNA binding"/>
    <property type="evidence" value="ECO:0007669"/>
    <property type="project" value="InterPro"/>
</dbReference>
<dbReference type="InterPro" id="IPR011051">
    <property type="entry name" value="RmlC_Cupin_sf"/>
</dbReference>
<dbReference type="InterPro" id="IPR009057">
    <property type="entry name" value="Homeodomain-like_sf"/>
</dbReference>
<dbReference type="PANTHER" id="PTHR43280:SF32">
    <property type="entry name" value="TRANSCRIPTIONAL REGULATORY PROTEIN"/>
    <property type="match status" value="1"/>
</dbReference>
<gene>
    <name evidence="6" type="ORF">CLV88_108117</name>
</gene>
<evidence type="ECO:0000256" key="2">
    <source>
        <dbReference type="ARBA" id="ARBA00023125"/>
    </source>
</evidence>
<dbReference type="OrthoDB" id="9814125at2"/>
<dbReference type="InterPro" id="IPR018060">
    <property type="entry name" value="HTH_AraC"/>
</dbReference>
<accession>A0A2P8FB74</accession>
<protein>
    <submittedName>
        <fullName evidence="6">AraC family transcriptional regulator</fullName>
    </submittedName>
</protein>
<comment type="caution">
    <text evidence="6">The sequence shown here is derived from an EMBL/GenBank/DDBJ whole genome shotgun (WGS) entry which is preliminary data.</text>
</comment>
<reference evidence="6 7" key="1">
    <citation type="submission" date="2018-03" db="EMBL/GenBank/DDBJ databases">
        <title>Genomic Encyclopedia of Archaeal and Bacterial Type Strains, Phase II (KMG-II): from individual species to whole genera.</title>
        <authorList>
            <person name="Goeker M."/>
        </authorList>
    </citation>
    <scope>NUCLEOTIDE SEQUENCE [LARGE SCALE GENOMIC DNA]</scope>
    <source>
        <strain evidence="6 7">DSM 100673</strain>
    </source>
</reference>
<dbReference type="PRINTS" id="PR00032">
    <property type="entry name" value="HTHARAC"/>
</dbReference>
<dbReference type="PROSITE" id="PS01124">
    <property type="entry name" value="HTH_ARAC_FAMILY_2"/>
    <property type="match status" value="1"/>
</dbReference>
<keyword evidence="2" id="KW-0238">DNA-binding</keyword>
<dbReference type="GO" id="GO:0003700">
    <property type="term" value="F:DNA-binding transcription factor activity"/>
    <property type="evidence" value="ECO:0007669"/>
    <property type="project" value="InterPro"/>
</dbReference>
<dbReference type="SMART" id="SM00342">
    <property type="entry name" value="HTH_ARAC"/>
    <property type="match status" value="1"/>
</dbReference>
<dbReference type="Pfam" id="PF12833">
    <property type="entry name" value="HTH_18"/>
    <property type="match status" value="1"/>
</dbReference>
<proteinExistence type="predicted"/>
<dbReference type="CDD" id="cd06999">
    <property type="entry name" value="cupin_HpaA-like_N"/>
    <property type="match status" value="1"/>
</dbReference>
<evidence type="ECO:0000313" key="6">
    <source>
        <dbReference type="EMBL" id="PSL18938.1"/>
    </source>
</evidence>
<dbReference type="Pfam" id="PF02311">
    <property type="entry name" value="AraC_binding"/>
    <property type="match status" value="1"/>
</dbReference>
<dbReference type="Proteomes" id="UP000240418">
    <property type="component" value="Unassembled WGS sequence"/>
</dbReference>
<evidence type="ECO:0000256" key="4">
    <source>
        <dbReference type="ARBA" id="ARBA00023163"/>
    </source>
</evidence>
<evidence type="ECO:0000259" key="5">
    <source>
        <dbReference type="PROSITE" id="PS01124"/>
    </source>
</evidence>
<dbReference type="PANTHER" id="PTHR43280">
    <property type="entry name" value="ARAC-FAMILY TRANSCRIPTIONAL REGULATOR"/>
    <property type="match status" value="1"/>
</dbReference>
<organism evidence="6 7">
    <name type="scientific">Shimia abyssi</name>
    <dbReference type="NCBI Taxonomy" id="1662395"/>
    <lineage>
        <taxon>Bacteria</taxon>
        <taxon>Pseudomonadati</taxon>
        <taxon>Pseudomonadota</taxon>
        <taxon>Alphaproteobacteria</taxon>
        <taxon>Rhodobacterales</taxon>
        <taxon>Roseobacteraceae</taxon>
    </lineage>
</organism>
<dbReference type="InterPro" id="IPR003313">
    <property type="entry name" value="AraC-bd"/>
</dbReference>
<dbReference type="InterPro" id="IPR020449">
    <property type="entry name" value="Tscrpt_reg_AraC-type_HTH"/>
</dbReference>
<dbReference type="InterPro" id="IPR014710">
    <property type="entry name" value="RmlC-like_jellyroll"/>
</dbReference>
<dbReference type="Gene3D" id="1.10.10.60">
    <property type="entry name" value="Homeodomain-like"/>
    <property type="match status" value="1"/>
</dbReference>
<evidence type="ECO:0000256" key="3">
    <source>
        <dbReference type="ARBA" id="ARBA00023159"/>
    </source>
</evidence>
<sequence length="300" mass="33233">MDRIGSNLYKSNMKPSDHQTIATYNLFGEAGDLPDVVHCETIEARSRLHDWEFAPHRHARLHQVLYIQNGQGHASLDGKRCELTPSTFVNVPTGVVHGFTFDNGTQGQVITLATESLDETLHSAEGLTAFLNRPFSRPATPDISQTVAQIATVFASRPFARAQILRASCALLLGYIAQAAFHADISGNPIAKPALLARFEALIEQHFLDQWSVSDYANALAVTSTHLSRITKSATGRPASHLIEERIVREARRNLVYTNLPVSTIAYSLGYEDPAYFSRVFSRATGLSPRDFRQRAMSKR</sequence>
<keyword evidence="7" id="KW-1185">Reference proteome</keyword>
<keyword evidence="4" id="KW-0804">Transcription</keyword>
<keyword evidence="3" id="KW-0010">Activator</keyword>
<dbReference type="SUPFAM" id="SSF46689">
    <property type="entry name" value="Homeodomain-like"/>
    <property type="match status" value="1"/>
</dbReference>
<dbReference type="EMBL" id="PYGJ01000008">
    <property type="protein sequence ID" value="PSL18938.1"/>
    <property type="molecule type" value="Genomic_DNA"/>
</dbReference>
<name>A0A2P8FB74_9RHOB</name>
<dbReference type="InterPro" id="IPR047264">
    <property type="entry name" value="Cupin_HpaA-like_N"/>
</dbReference>
<evidence type="ECO:0000313" key="7">
    <source>
        <dbReference type="Proteomes" id="UP000240418"/>
    </source>
</evidence>
<feature type="domain" description="HTH araC/xylS-type" evidence="5">
    <location>
        <begin position="197"/>
        <end position="295"/>
    </location>
</feature>
<dbReference type="AlphaFoldDB" id="A0A2P8FB74"/>